<evidence type="ECO:0000259" key="2">
    <source>
        <dbReference type="Pfam" id="PF01882"/>
    </source>
</evidence>
<keyword evidence="4" id="KW-1185">Reference proteome</keyword>
<dbReference type="Pfam" id="PF01882">
    <property type="entry name" value="DUF58"/>
    <property type="match status" value="1"/>
</dbReference>
<name>A0ABU0XEB5_9MICO</name>
<feature type="domain" description="DUF58" evidence="2">
    <location>
        <begin position="238"/>
        <end position="319"/>
    </location>
</feature>
<protein>
    <submittedName>
        <fullName evidence="3">DUF58 domain-containing protein</fullName>
    </submittedName>
</protein>
<proteinExistence type="predicted"/>
<organism evidence="3 4">
    <name type="scientific">Microbacterium capsulatum</name>
    <dbReference type="NCBI Taxonomy" id="3041921"/>
    <lineage>
        <taxon>Bacteria</taxon>
        <taxon>Bacillati</taxon>
        <taxon>Actinomycetota</taxon>
        <taxon>Actinomycetes</taxon>
        <taxon>Micrococcales</taxon>
        <taxon>Microbacteriaceae</taxon>
        <taxon>Microbacterium</taxon>
    </lineage>
</organism>
<keyword evidence="1" id="KW-0812">Transmembrane</keyword>
<keyword evidence="1" id="KW-0472">Membrane</keyword>
<dbReference type="PANTHER" id="PTHR34351">
    <property type="entry name" value="SLR1927 PROTEIN-RELATED"/>
    <property type="match status" value="1"/>
</dbReference>
<dbReference type="InterPro" id="IPR002881">
    <property type="entry name" value="DUF58"/>
</dbReference>
<evidence type="ECO:0000256" key="1">
    <source>
        <dbReference type="SAM" id="Phobius"/>
    </source>
</evidence>
<accession>A0ABU0XEB5</accession>
<dbReference type="Proteomes" id="UP001230289">
    <property type="component" value="Unassembled WGS sequence"/>
</dbReference>
<sequence>MTVDAPAASRTAFSDTRGARAVARARAWAGASAGPIRAALAAVGRRLRIATALGWALAGVAVLALAAGVLWGWAELIAVGAAAVLVLVLAVPFVIGRAQYAVAVELASPRVVVGESAVGRVVVRAAGRRGSPSAWIVLPVGQAKAQFRVPRLAADAVHDELFQIPTQRRAVLTLGPVSSERTDPLGVLRREVAWTEPTQLYVHPRTVPLDGDTTGLLRDLEGLPTRDLADDDVSFHALREYVPGDDLRYVHWKSTARTQKLMIRQFEQTRRSQLVIALSTRADEYSDDDEFELAVSIAGSIAVSALRDGKDVRVAASESLLHAPTPAALLDLLSGVERTAAAATLAETARTVATKAPAVSIVAFVAGSAVPLQQLRQAATRVPPAAQALALRATSAESLARHVVGDLVTVDVPALGELRRAMSAVAT</sequence>
<gene>
    <name evidence="3" type="ORF">RBR11_05985</name>
</gene>
<reference evidence="3 4" key="1">
    <citation type="submission" date="2023-08" db="EMBL/GenBank/DDBJ databases">
        <title>Microbacterium sp. nov., isolated from a waste landfill.</title>
        <authorList>
            <person name="Wen W."/>
        </authorList>
    </citation>
    <scope>NUCLEOTIDE SEQUENCE [LARGE SCALE GENOMIC DNA]</scope>
    <source>
        <strain evidence="3 4">ASV81</strain>
    </source>
</reference>
<evidence type="ECO:0000313" key="3">
    <source>
        <dbReference type="EMBL" id="MDQ4213460.1"/>
    </source>
</evidence>
<dbReference type="EMBL" id="JAVFCB010000003">
    <property type="protein sequence ID" value="MDQ4213460.1"/>
    <property type="molecule type" value="Genomic_DNA"/>
</dbReference>
<comment type="caution">
    <text evidence="3">The sequence shown here is derived from an EMBL/GenBank/DDBJ whole genome shotgun (WGS) entry which is preliminary data.</text>
</comment>
<dbReference type="PANTHER" id="PTHR34351:SF1">
    <property type="entry name" value="SLR1927 PROTEIN"/>
    <property type="match status" value="1"/>
</dbReference>
<feature type="transmembrane region" description="Helical" evidence="1">
    <location>
        <begin position="52"/>
        <end position="71"/>
    </location>
</feature>
<keyword evidence="1" id="KW-1133">Transmembrane helix</keyword>
<feature type="transmembrane region" description="Helical" evidence="1">
    <location>
        <begin position="77"/>
        <end position="95"/>
    </location>
</feature>
<evidence type="ECO:0000313" key="4">
    <source>
        <dbReference type="Proteomes" id="UP001230289"/>
    </source>
</evidence>
<dbReference type="RefSeq" id="WP_308488405.1">
    <property type="nucleotide sequence ID" value="NZ_JAVFCB010000003.1"/>
</dbReference>